<comment type="cofactor">
    <cofactor evidence="3">
        <name>Mo-molybdopterin cytosine dinucleotide</name>
        <dbReference type="ChEBI" id="CHEBI:71308"/>
    </cofactor>
</comment>
<dbReference type="Gene3D" id="3.90.1170.50">
    <property type="entry name" value="Aldehyde oxidase/xanthine dehydrogenase, a/b hammerhead"/>
    <property type="match status" value="1"/>
</dbReference>
<evidence type="ECO:0000256" key="3">
    <source>
        <dbReference type="ARBA" id="ARBA00053029"/>
    </source>
</evidence>
<dbReference type="SUPFAM" id="SSF56003">
    <property type="entry name" value="Molybdenum cofactor-binding domain"/>
    <property type="match status" value="1"/>
</dbReference>
<proteinExistence type="predicted"/>
<dbReference type="Pfam" id="PF02738">
    <property type="entry name" value="MoCoBD_1"/>
    <property type="match status" value="1"/>
</dbReference>
<dbReference type="Proteomes" id="UP001139199">
    <property type="component" value="Unassembled WGS sequence"/>
</dbReference>
<evidence type="ECO:0000259" key="4">
    <source>
        <dbReference type="SMART" id="SM01008"/>
    </source>
</evidence>
<dbReference type="RefSeq" id="WP_226541739.1">
    <property type="nucleotide sequence ID" value="NZ_JAJAPW010000002.1"/>
</dbReference>
<dbReference type="SUPFAM" id="SSF54665">
    <property type="entry name" value="CO dehydrogenase molybdoprotein N-domain-like"/>
    <property type="match status" value="1"/>
</dbReference>
<evidence type="ECO:0000313" key="6">
    <source>
        <dbReference type="Proteomes" id="UP001139199"/>
    </source>
</evidence>
<gene>
    <name evidence="5" type="ORF">LG649_04990</name>
</gene>
<dbReference type="SMART" id="SM01008">
    <property type="entry name" value="Ald_Xan_dh_C"/>
    <property type="match status" value="1"/>
</dbReference>
<protein>
    <submittedName>
        <fullName evidence="5">Molybdopterin-dependent oxidoreductase</fullName>
    </submittedName>
</protein>
<organism evidence="5 6">
    <name type="scientific">Neotamlana laminarinivorans</name>
    <dbReference type="NCBI Taxonomy" id="2883124"/>
    <lineage>
        <taxon>Bacteria</taxon>
        <taxon>Pseudomonadati</taxon>
        <taxon>Bacteroidota</taxon>
        <taxon>Flavobacteriia</taxon>
        <taxon>Flavobacteriales</taxon>
        <taxon>Flavobacteriaceae</taxon>
        <taxon>Neotamlana</taxon>
    </lineage>
</organism>
<dbReference type="GO" id="GO:0016491">
    <property type="term" value="F:oxidoreductase activity"/>
    <property type="evidence" value="ECO:0007669"/>
    <property type="project" value="UniProtKB-KW"/>
</dbReference>
<dbReference type="EMBL" id="JAJAPW010000002">
    <property type="protein sequence ID" value="MCB4798188.1"/>
    <property type="molecule type" value="Genomic_DNA"/>
</dbReference>
<dbReference type="Pfam" id="PF20256">
    <property type="entry name" value="MoCoBD_2"/>
    <property type="match status" value="1"/>
</dbReference>
<evidence type="ECO:0000313" key="5">
    <source>
        <dbReference type="EMBL" id="MCB4798188.1"/>
    </source>
</evidence>
<dbReference type="PANTHER" id="PTHR11908">
    <property type="entry name" value="XANTHINE DEHYDROGENASE"/>
    <property type="match status" value="1"/>
</dbReference>
<evidence type="ECO:0000256" key="1">
    <source>
        <dbReference type="ARBA" id="ARBA00022505"/>
    </source>
</evidence>
<keyword evidence="1" id="KW-0500">Molybdenum</keyword>
<dbReference type="GO" id="GO:0005506">
    <property type="term" value="F:iron ion binding"/>
    <property type="evidence" value="ECO:0007669"/>
    <property type="project" value="InterPro"/>
</dbReference>
<sequence length="774" mass="85188">MHKVKTNNELNAKKIEVFDALKKSVKNIDSNTHLRGESIYVDDINIRQGTFFAVVFDAPVAHGKIKSIDYSKAEAVAGVERIFTYKDIPGENQIGGILPDEPLFAKEEIHFWGMPIALIVAESEFIARKARALITIDIEELPVITTAKEAKEKNSFINAPRSFGLGNADKAFKDCDYVFEGETFSNGQEHLYIETQGSYVEPLENGNLKVISSTQGPTAVQKAISKVLGLPMHKIEIDVTRLGGGFGGKEDQANPWAAMTALAAYLLNQSVKLILNRHDDLRMTGKRHPYESTFKIGLTKNLKIQAYKVEFLQNSGAAADLSPAIAERTLFHATNSYFIPNVATTVYSCKTNLPPNTAFRGFGGPQGMFVIESAIAKAASELGIAPRKIQEANLFQENDVFSYGQIAKQVEAKNTWNAAKNIFNVEALEQNIKEFNASSSNLKKGLALMPITFGISFTNTMMNHARALVHIYQDGSVGISTAAVEMGQGVNTKLLQIAAQFFSIHPEKIKIESTNTTRVANTSPSAASSTADLNGKALAKACEALLSRLKNIVTEEFNASKETIQLKDEFVYINNEKTALTWNELINKAMMKRVALTENAHYATPVIHFDKTKEKGHPFAYHVYGTAVFTATVDCVRGTYEFDDVKIVHDYGKSMSQGIDLGQVEGALIQGIGWMTMEEIAFNKKGKLLSNSLSTYKVPDIFSIPKNIDILPLETEGNEMAILKSKAVGEPPLMYGIGAYFAIQNAIKAFNPNYKLKFHAPMTPEKVLTSLYAN</sequence>
<accession>A0A9X1HXY0</accession>
<comment type="caution">
    <text evidence="5">The sequence shown here is derived from an EMBL/GenBank/DDBJ whole genome shotgun (WGS) entry which is preliminary data.</text>
</comment>
<keyword evidence="2" id="KW-0560">Oxidoreductase</keyword>
<dbReference type="PANTHER" id="PTHR11908:SF132">
    <property type="entry name" value="ALDEHYDE OXIDASE 1-RELATED"/>
    <property type="match status" value="1"/>
</dbReference>
<name>A0A9X1HXY0_9FLAO</name>
<dbReference type="InterPro" id="IPR008274">
    <property type="entry name" value="AldOxase/xan_DH_MoCoBD1"/>
</dbReference>
<dbReference type="FunFam" id="3.30.365.10:FF:000001">
    <property type="entry name" value="Xanthine dehydrogenase oxidase"/>
    <property type="match status" value="1"/>
</dbReference>
<keyword evidence="6" id="KW-1185">Reference proteome</keyword>
<dbReference type="Gene3D" id="3.30.365.10">
    <property type="entry name" value="Aldehyde oxidase/xanthine dehydrogenase, molybdopterin binding domain"/>
    <property type="match status" value="4"/>
</dbReference>
<dbReference type="InterPro" id="IPR016208">
    <property type="entry name" value="Ald_Oxase/xanthine_DH-like"/>
</dbReference>
<evidence type="ECO:0000256" key="2">
    <source>
        <dbReference type="ARBA" id="ARBA00023002"/>
    </source>
</evidence>
<dbReference type="InterPro" id="IPR037165">
    <property type="entry name" value="AldOxase/xan_DH_Mopterin-bd_sf"/>
</dbReference>
<reference evidence="5" key="1">
    <citation type="submission" date="2021-10" db="EMBL/GenBank/DDBJ databases">
        <title>Tamlana sargassums sp. nov., and Tamlana laminarinivorans sp. nov., two new bacteria isolated from the brown alga.</title>
        <authorList>
            <person name="Li J."/>
        </authorList>
    </citation>
    <scope>NUCLEOTIDE SEQUENCE</scope>
    <source>
        <strain evidence="5">PT2-4</strain>
    </source>
</reference>
<dbReference type="Pfam" id="PF01315">
    <property type="entry name" value="Ald_Xan_dh_C"/>
    <property type="match status" value="1"/>
</dbReference>
<dbReference type="AlphaFoldDB" id="A0A9X1HXY0"/>
<feature type="domain" description="Aldehyde oxidase/xanthine dehydrogenase a/b hammerhead" evidence="4">
    <location>
        <begin position="35"/>
        <end position="142"/>
    </location>
</feature>
<dbReference type="InterPro" id="IPR036856">
    <property type="entry name" value="Ald_Oxase/Xan_DH_a/b_sf"/>
</dbReference>
<dbReference type="InterPro" id="IPR000674">
    <property type="entry name" value="Ald_Oxase/Xan_DH_a/b"/>
</dbReference>
<dbReference type="InterPro" id="IPR046867">
    <property type="entry name" value="AldOxase/xan_DH_MoCoBD2"/>
</dbReference>